<dbReference type="Gene3D" id="3.30.160.20">
    <property type="match status" value="1"/>
</dbReference>
<dbReference type="InterPro" id="IPR000352">
    <property type="entry name" value="Pep_chain_release_fac_I"/>
</dbReference>
<feature type="region of interest" description="Disordered" evidence="3">
    <location>
        <begin position="85"/>
        <end position="121"/>
    </location>
</feature>
<feature type="region of interest" description="Disordered" evidence="3">
    <location>
        <begin position="24"/>
        <end position="43"/>
    </location>
</feature>
<dbReference type="STRING" id="1851148.SMSP2_02505"/>
<proteinExistence type="inferred from homology"/>
<dbReference type="OrthoDB" id="9815709at2"/>
<sequence length="121" mass="14065">MKFPVRQDTAEALKERMQKCGLKEPDIEESFTHSGGPGGQKVNKTATAVQLRHIPTGVTVKCSRTRRQAMNRFFARRQLCEQLERLNSDTTQELTPAEKRTRKIRKQKQRRKRRSPSKEQS</sequence>
<keyword evidence="2" id="KW-0809">Transit peptide</keyword>
<evidence type="ECO:0000313" key="6">
    <source>
        <dbReference type="Proteomes" id="UP000188181"/>
    </source>
</evidence>
<dbReference type="EMBL" id="CP019646">
    <property type="protein sequence ID" value="AQQ72124.1"/>
    <property type="molecule type" value="Genomic_DNA"/>
</dbReference>
<dbReference type="InterPro" id="IPR052405">
    <property type="entry name" value="Mito_Transl_Release_Factor"/>
</dbReference>
<name>A0A1Q2MHI8_9BACT</name>
<gene>
    <name evidence="5" type="primary">prfB_2</name>
    <name evidence="5" type="ORF">SMSP2_02505</name>
</gene>
<keyword evidence="6" id="KW-1185">Reference proteome</keyword>
<dbReference type="Pfam" id="PF00472">
    <property type="entry name" value="RF-1"/>
    <property type="match status" value="1"/>
</dbReference>
<feature type="domain" description="Prokaryotic-type class I peptide chain release factors" evidence="4">
    <location>
        <begin position="21"/>
        <end position="118"/>
    </location>
</feature>
<comment type="similarity">
    <text evidence="1">Belongs to the prokaryotic/mitochondrial release factor family.</text>
</comment>
<protein>
    <submittedName>
        <fullName evidence="5">Peptide chain release factor 2</fullName>
    </submittedName>
</protein>
<accession>A0A1Q2MHI8</accession>
<evidence type="ECO:0000259" key="4">
    <source>
        <dbReference type="Pfam" id="PF00472"/>
    </source>
</evidence>
<dbReference type="SUPFAM" id="SSF75620">
    <property type="entry name" value="Release factor"/>
    <property type="match status" value="1"/>
</dbReference>
<dbReference type="PANTHER" id="PTHR46203">
    <property type="entry name" value="PROBABLE PEPTIDE CHAIN RELEASE FACTOR C12ORF65"/>
    <property type="match status" value="1"/>
</dbReference>
<feature type="compositionally biased region" description="Basic residues" evidence="3">
    <location>
        <begin position="100"/>
        <end position="115"/>
    </location>
</feature>
<dbReference type="AlphaFoldDB" id="A0A1Q2MHI8"/>
<evidence type="ECO:0000256" key="3">
    <source>
        <dbReference type="SAM" id="MobiDB-lite"/>
    </source>
</evidence>
<dbReference type="InterPro" id="IPR045853">
    <property type="entry name" value="Pep_chain_release_fac_I_sf"/>
</dbReference>
<evidence type="ECO:0000256" key="2">
    <source>
        <dbReference type="ARBA" id="ARBA00022946"/>
    </source>
</evidence>
<dbReference type="PANTHER" id="PTHR46203:SF1">
    <property type="entry name" value="MITOCHONDRIAL TRANSLATION RELEASE FACTOR IN RESCUE"/>
    <property type="match status" value="1"/>
</dbReference>
<reference evidence="6" key="1">
    <citation type="submission" date="2017-02" db="EMBL/GenBank/DDBJ databases">
        <title>Comparative genomics and description of representatives of a novel lineage of planctomycetes thriving in anoxic sediments.</title>
        <authorList>
            <person name="Spring S."/>
            <person name="Bunk B."/>
            <person name="Sproer C."/>
        </authorList>
    </citation>
    <scope>NUCLEOTIDE SEQUENCE [LARGE SCALE GENOMIC DNA]</scope>
    <source>
        <strain evidence="6">SM-Chi-D1</strain>
    </source>
</reference>
<dbReference type="Proteomes" id="UP000188181">
    <property type="component" value="Chromosome"/>
</dbReference>
<evidence type="ECO:0000256" key="1">
    <source>
        <dbReference type="ARBA" id="ARBA00010835"/>
    </source>
</evidence>
<dbReference type="KEGG" id="pbas:SMSP2_02505"/>
<dbReference type="GO" id="GO:0003747">
    <property type="term" value="F:translation release factor activity"/>
    <property type="evidence" value="ECO:0007669"/>
    <property type="project" value="InterPro"/>
</dbReference>
<evidence type="ECO:0000313" key="5">
    <source>
        <dbReference type="EMBL" id="AQQ72124.1"/>
    </source>
</evidence>
<organism evidence="5 6">
    <name type="scientific">Limihaloglobus sulfuriphilus</name>
    <dbReference type="NCBI Taxonomy" id="1851148"/>
    <lineage>
        <taxon>Bacteria</taxon>
        <taxon>Pseudomonadati</taxon>
        <taxon>Planctomycetota</taxon>
        <taxon>Phycisphaerae</taxon>
        <taxon>Sedimentisphaerales</taxon>
        <taxon>Sedimentisphaeraceae</taxon>
        <taxon>Limihaloglobus</taxon>
    </lineage>
</organism>